<feature type="binding site" evidence="10">
    <location>
        <position position="61"/>
    </location>
    <ligand>
        <name>substrate</name>
    </ligand>
</feature>
<proteinExistence type="inferred from homology"/>
<dbReference type="InterPro" id="IPR013035">
    <property type="entry name" value="PEP_carboxykinase_C"/>
</dbReference>
<dbReference type="InterPro" id="IPR001272">
    <property type="entry name" value="PEP_carboxykinase_ATP"/>
</dbReference>
<evidence type="ECO:0000256" key="4">
    <source>
        <dbReference type="ARBA" id="ARBA00022432"/>
    </source>
</evidence>
<evidence type="ECO:0000256" key="10">
    <source>
        <dbReference type="HAMAP-Rule" id="MF_00453"/>
    </source>
</evidence>
<dbReference type="NCBIfam" id="NF006821">
    <property type="entry name" value="PRK09344.1-3"/>
    <property type="match status" value="1"/>
</dbReference>
<evidence type="ECO:0000256" key="6">
    <source>
        <dbReference type="ARBA" id="ARBA00022793"/>
    </source>
</evidence>
<dbReference type="Gene3D" id="3.40.449.10">
    <property type="entry name" value="Phosphoenolpyruvate Carboxykinase, domain 1"/>
    <property type="match status" value="1"/>
</dbReference>
<keyword evidence="10" id="KW-0963">Cytoplasm</keyword>
<dbReference type="Gene3D" id="2.170.8.10">
    <property type="entry name" value="Phosphoenolpyruvate Carboxykinase, domain 2"/>
    <property type="match status" value="1"/>
</dbReference>
<dbReference type="Proteomes" id="UP000233769">
    <property type="component" value="Chromosome tk0001"/>
</dbReference>
<dbReference type="EC" id="4.1.1.49" evidence="3 10"/>
<keyword evidence="4 10" id="KW-0312">Gluconeogenesis</keyword>
<dbReference type="Gene3D" id="3.90.228.20">
    <property type="match status" value="1"/>
</dbReference>
<dbReference type="AlphaFoldDB" id="A0A2N9AUD4"/>
<keyword evidence="8 10" id="KW-0456">Lyase</keyword>
<dbReference type="OMA" id="MRYAGEM"/>
<dbReference type="PIRSF" id="PIRSF006294">
    <property type="entry name" value="PEP_crbxkin"/>
    <property type="match status" value="1"/>
</dbReference>
<feature type="binding site" evidence="10">
    <location>
        <position position="195"/>
    </location>
    <ligand>
        <name>substrate</name>
    </ligand>
</feature>
<reference evidence="13" key="1">
    <citation type="submission" date="2017-10" db="EMBL/GenBank/DDBJ databases">
        <authorList>
            <person name="Regsiter A."/>
            <person name="William W."/>
        </authorList>
    </citation>
    <scope>NUCLEOTIDE SEQUENCE [LARGE SCALE GENOMIC DNA]</scope>
</reference>
<dbReference type="SMR" id="A0A2N9AUD4"/>
<evidence type="ECO:0000256" key="9">
    <source>
        <dbReference type="ARBA" id="ARBA00047371"/>
    </source>
</evidence>
<evidence type="ECO:0000313" key="11">
    <source>
        <dbReference type="EMBL" id="SOR30956.1"/>
    </source>
</evidence>
<feature type="binding site" evidence="10">
    <location>
        <position position="325"/>
    </location>
    <ligand>
        <name>substrate</name>
    </ligand>
</feature>
<name>A0A2N9AUD4_METEX</name>
<dbReference type="GO" id="GO:0016301">
    <property type="term" value="F:kinase activity"/>
    <property type="evidence" value="ECO:0007669"/>
    <property type="project" value="UniProtKB-KW"/>
</dbReference>
<comment type="cofactor">
    <cofactor evidence="10">
        <name>Mn(2+)</name>
        <dbReference type="ChEBI" id="CHEBI:29035"/>
    </cofactor>
    <text evidence="10">Binds 1 Mn(2+) ion per subunit.</text>
</comment>
<comment type="catalytic activity">
    <reaction evidence="9 10">
        <text>oxaloacetate + ATP = phosphoenolpyruvate + ADP + CO2</text>
        <dbReference type="Rhea" id="RHEA:18617"/>
        <dbReference type="ChEBI" id="CHEBI:16452"/>
        <dbReference type="ChEBI" id="CHEBI:16526"/>
        <dbReference type="ChEBI" id="CHEBI:30616"/>
        <dbReference type="ChEBI" id="CHEBI:58702"/>
        <dbReference type="ChEBI" id="CHEBI:456216"/>
        <dbReference type="EC" id="4.1.1.49"/>
    </reaction>
</comment>
<comment type="caution">
    <text evidence="10">Lacks conserved residue(s) required for the propagation of feature annotation.</text>
</comment>
<feature type="binding site" evidence="10">
    <location>
        <position position="450"/>
    </location>
    <ligand>
        <name>ATP</name>
        <dbReference type="ChEBI" id="CHEBI:30616"/>
    </ligand>
</feature>
<dbReference type="PANTHER" id="PTHR30031:SF0">
    <property type="entry name" value="PHOSPHOENOLPYRUVATE CARBOXYKINASE (ATP)"/>
    <property type="match status" value="1"/>
</dbReference>
<keyword evidence="6 10" id="KW-0210">Decarboxylase</keyword>
<dbReference type="SUPFAM" id="SSF68923">
    <property type="entry name" value="PEP carboxykinase N-terminal domain"/>
    <property type="match status" value="1"/>
</dbReference>
<reference evidence="12" key="3">
    <citation type="journal article" date="2022" name="Biotechnol. Bioprocess Eng.">
        <title>Pan-genome Analysis Reveals Comparative Genomic Features of Central Metabolic Pathways in Methylorubrum extorquens.</title>
        <authorList>
            <person name="Lee G.M."/>
            <person name="Scott-Nevros Z.K."/>
            <person name="Lee S.-M."/>
            <person name="Kim D."/>
        </authorList>
    </citation>
    <scope>NUCLEOTIDE SEQUENCE</scope>
    <source>
        <strain evidence="12">ATCC 55366</strain>
    </source>
</reference>
<feature type="binding site" evidence="10">
    <location>
        <position position="325"/>
    </location>
    <ligand>
        <name>ATP</name>
        <dbReference type="ChEBI" id="CHEBI:30616"/>
    </ligand>
</feature>
<dbReference type="EMBL" id="CP073633">
    <property type="protein sequence ID" value="WHQ71734.1"/>
    <property type="molecule type" value="Genomic_DNA"/>
</dbReference>
<reference evidence="11" key="2">
    <citation type="submission" date="2017-10" db="EMBL/GenBank/DDBJ databases">
        <authorList>
            <person name="Banno H."/>
            <person name="Chua N.-H."/>
        </authorList>
    </citation>
    <scope>NUCLEOTIDE SEQUENCE [LARGE SCALE GENOMIC DNA]</scope>
    <source>
        <strain evidence="11">TK 0001</strain>
    </source>
</reference>
<accession>A0A2N9AUD4</accession>
<dbReference type="NCBIfam" id="NF006820">
    <property type="entry name" value="PRK09344.1-2"/>
    <property type="match status" value="1"/>
</dbReference>
<dbReference type="HAMAP" id="MF_00453">
    <property type="entry name" value="PEPCK_ATP"/>
    <property type="match status" value="1"/>
</dbReference>
<dbReference type="InterPro" id="IPR008210">
    <property type="entry name" value="PEP_carboxykinase_N"/>
</dbReference>
<comment type="function">
    <text evidence="10">Involved in the gluconeogenesis. Catalyzes the conversion of oxaloacetate (OAA) to phosphoenolpyruvate (PEP) through direct phosphoryl transfer between the nucleoside triphosphate and OAA.</text>
</comment>
<feature type="binding site" evidence="10">
    <location>
        <position position="259"/>
    </location>
    <ligand>
        <name>Mn(2+)</name>
        <dbReference type="ChEBI" id="CHEBI:29035"/>
    </ligand>
</feature>
<feature type="binding site" evidence="10">
    <location>
        <position position="201"/>
    </location>
    <ligand>
        <name>Mn(2+)</name>
        <dbReference type="ChEBI" id="CHEBI:29035"/>
    </ligand>
</feature>
<keyword evidence="11" id="KW-0808">Transferase</keyword>
<comment type="similarity">
    <text evidence="2 10">Belongs to the phosphoenolpyruvate carboxykinase (ATP) family.</text>
</comment>
<dbReference type="NCBIfam" id="TIGR00224">
    <property type="entry name" value="pckA"/>
    <property type="match status" value="1"/>
</dbReference>
<evidence type="ECO:0000256" key="2">
    <source>
        <dbReference type="ARBA" id="ARBA00006052"/>
    </source>
</evidence>
<evidence type="ECO:0000256" key="5">
    <source>
        <dbReference type="ARBA" id="ARBA00022741"/>
    </source>
</evidence>
<keyword evidence="10" id="KW-0479">Metal-binding</keyword>
<protein>
    <recommendedName>
        <fullName evidence="3 10">Phosphoenolpyruvate carboxykinase (ATP)</fullName>
        <shortName evidence="10">PCK</shortName>
        <shortName evidence="10">PEP carboxykinase</shortName>
        <shortName evidence="10">PEPCK</shortName>
        <ecNumber evidence="3 10">4.1.1.49</ecNumber>
    </recommendedName>
</protein>
<evidence type="ECO:0000256" key="8">
    <source>
        <dbReference type="ARBA" id="ARBA00023239"/>
    </source>
</evidence>
<keyword evidence="5 10" id="KW-0547">Nucleotide-binding</keyword>
<dbReference type="PANTHER" id="PTHR30031">
    <property type="entry name" value="PHOSPHOENOLPYRUVATE CARBOXYKINASE ATP"/>
    <property type="match status" value="1"/>
</dbReference>
<dbReference type="GO" id="GO:0046872">
    <property type="term" value="F:metal ion binding"/>
    <property type="evidence" value="ECO:0007669"/>
    <property type="project" value="UniProtKB-KW"/>
</dbReference>
<keyword evidence="7 10" id="KW-0067">ATP-binding</keyword>
<keyword evidence="11" id="KW-0418">Kinase</keyword>
<evidence type="ECO:0000256" key="7">
    <source>
        <dbReference type="ARBA" id="ARBA00022840"/>
    </source>
</evidence>
<comment type="subcellular location">
    <subcellularLocation>
        <location evidence="10">Cytoplasm</location>
    </subcellularLocation>
</comment>
<dbReference type="Proteomes" id="UP001223720">
    <property type="component" value="Chromosome"/>
</dbReference>
<dbReference type="Pfam" id="PF01293">
    <property type="entry name" value="PEPCK_ATP"/>
    <property type="match status" value="1"/>
</dbReference>
<organism evidence="11 13">
    <name type="scientific">Methylorubrum extorquens</name>
    <name type="common">Methylobacterium dichloromethanicum</name>
    <name type="synonym">Methylobacterium extorquens</name>
    <dbReference type="NCBI Taxonomy" id="408"/>
    <lineage>
        <taxon>Bacteria</taxon>
        <taxon>Pseudomonadati</taxon>
        <taxon>Pseudomonadota</taxon>
        <taxon>Alphaproteobacteria</taxon>
        <taxon>Hyphomicrobiales</taxon>
        <taxon>Methylobacteriaceae</taxon>
        <taxon>Methylorubrum</taxon>
    </lineage>
</organism>
<dbReference type="UniPathway" id="UPA00138"/>
<evidence type="ECO:0000256" key="1">
    <source>
        <dbReference type="ARBA" id="ARBA00004742"/>
    </source>
</evidence>
<feature type="binding site" evidence="10">
    <location>
        <begin position="238"/>
        <end position="246"/>
    </location>
    <ligand>
        <name>ATP</name>
        <dbReference type="ChEBI" id="CHEBI:30616"/>
    </ligand>
</feature>
<comment type="pathway">
    <text evidence="1 10">Carbohydrate biosynthesis; gluconeogenesis.</text>
</comment>
<dbReference type="GO" id="GO:0006094">
    <property type="term" value="P:gluconeogenesis"/>
    <property type="evidence" value="ECO:0007669"/>
    <property type="project" value="UniProtKB-UniRule"/>
</dbReference>
<feature type="binding site" evidence="10">
    <location>
        <position position="220"/>
    </location>
    <ligand>
        <name>ATP</name>
        <dbReference type="ChEBI" id="CHEBI:30616"/>
    </ligand>
</feature>
<dbReference type="RefSeq" id="WP_003599882.1">
    <property type="nucleotide sequence ID" value="NZ_BJVP01000002.1"/>
</dbReference>
<sequence>MKTIGEFNAAHGPEAIGLTDLAAVHWNLEAPRLYEEALRRNEAQLARGGALVATTGSHTGRSPKDKYVVRDAGTENEIWWDNNGSITPDQFATLLDDFRAHARGKELFAQDLFGGADPAHRVRARVYTELAWHSLFIRNLLIRPERADLAAYVPELTIIDLPSFQADPARHGCRSKTVIAIDFSQKIVLIGGSAYAGEMKKSVFTYLNYVLPGTGVMPMHCSANASLDETGDSALFFGLSGTGKTTLSNDSSRQLIGDDEHGWSRDGIFNFEGGCYAKTIRLSRNAEPEIYATTERFGTVMENVVIDPLTRVPDFDDASLTENTRCAYPLDFIANASATGRAGHPKNIVMLTCDAFGVMPPIAKLTGAEAMYHFLSGYTAKVAGTERGLTAPEATFSTCFGAPFMPRHPSVYGNLLRELMAEHGVDCWLVNTGWTGGGVGTGRRMPIRVTRRLLSAALDGSLAQVEFRRDPYFGFSVPVEVPGVETQVLSPVETWTNKAAFADTATRLVTMFRENFKRFESHVDADVRAAEPVAAAIAA</sequence>
<dbReference type="GO" id="GO:0004612">
    <property type="term" value="F:phosphoenolpyruvate carboxykinase (ATP) activity"/>
    <property type="evidence" value="ECO:0007669"/>
    <property type="project" value="UniProtKB-UniRule"/>
</dbReference>
<feature type="binding site" evidence="10">
    <location>
        <position position="201"/>
    </location>
    <ligand>
        <name>substrate</name>
    </ligand>
</feature>
<evidence type="ECO:0000313" key="12">
    <source>
        <dbReference type="EMBL" id="WHQ71734.1"/>
    </source>
</evidence>
<dbReference type="GO" id="GO:0005524">
    <property type="term" value="F:ATP binding"/>
    <property type="evidence" value="ECO:0007669"/>
    <property type="project" value="UniProtKB-UniRule"/>
</dbReference>
<feature type="binding site" evidence="10">
    <location>
        <position position="287"/>
    </location>
    <ligand>
        <name>ATP</name>
        <dbReference type="ChEBI" id="CHEBI:30616"/>
    </ligand>
</feature>
<evidence type="ECO:0000313" key="13">
    <source>
        <dbReference type="Proteomes" id="UP000233769"/>
    </source>
</evidence>
<feature type="binding site" evidence="10">
    <location>
        <position position="201"/>
    </location>
    <ligand>
        <name>ATP</name>
        <dbReference type="ChEBI" id="CHEBI:30616"/>
    </ligand>
</feature>
<keyword evidence="11" id="KW-0670">Pyruvate</keyword>
<gene>
    <name evidence="11" type="primary">pck</name>
    <name evidence="10" type="synonym">pckA</name>
    <name evidence="12" type="ORF">KEC54_09400</name>
    <name evidence="11" type="ORF">TK0001_4354</name>
</gene>
<evidence type="ECO:0000256" key="3">
    <source>
        <dbReference type="ARBA" id="ARBA00012363"/>
    </source>
</evidence>
<dbReference type="SUPFAM" id="SSF53795">
    <property type="entry name" value="PEP carboxykinase-like"/>
    <property type="match status" value="1"/>
</dbReference>
<dbReference type="NCBIfam" id="NF006822">
    <property type="entry name" value="PRK09344.1-4"/>
    <property type="match status" value="1"/>
</dbReference>
<dbReference type="EMBL" id="LT962688">
    <property type="protein sequence ID" value="SOR30956.1"/>
    <property type="molecule type" value="Genomic_DNA"/>
</dbReference>
<keyword evidence="10" id="KW-0464">Manganese</keyword>
<dbReference type="GO" id="GO:0005829">
    <property type="term" value="C:cytosol"/>
    <property type="evidence" value="ECO:0007669"/>
    <property type="project" value="TreeGrafter"/>
</dbReference>
<feature type="binding site" evidence="10">
    <location>
        <position position="220"/>
    </location>
    <ligand>
        <name>Mn(2+)</name>
        <dbReference type="ChEBI" id="CHEBI:29035"/>
    </ligand>
</feature>